<evidence type="ECO:0000313" key="2">
    <source>
        <dbReference type="EMBL" id="MVZ62505.1"/>
    </source>
</evidence>
<keyword evidence="3" id="KW-1185">Reference proteome</keyword>
<organism evidence="2 3">
    <name type="scientific">Sphingobacterium humi</name>
    <dbReference type="NCBI Taxonomy" id="1796905"/>
    <lineage>
        <taxon>Bacteria</taxon>
        <taxon>Pseudomonadati</taxon>
        <taxon>Bacteroidota</taxon>
        <taxon>Sphingobacteriia</taxon>
        <taxon>Sphingobacteriales</taxon>
        <taxon>Sphingobacteriaceae</taxon>
        <taxon>Sphingobacterium</taxon>
    </lineage>
</organism>
<dbReference type="InterPro" id="IPR013783">
    <property type="entry name" value="Ig-like_fold"/>
</dbReference>
<dbReference type="SUPFAM" id="SSF50969">
    <property type="entry name" value="YVTN repeat-like/Quinoprotein amine dehydrogenase"/>
    <property type="match status" value="1"/>
</dbReference>
<dbReference type="Gene3D" id="2.60.40.10">
    <property type="entry name" value="Immunoglobulins"/>
    <property type="match status" value="1"/>
</dbReference>
<dbReference type="EMBL" id="WSQA01000007">
    <property type="protein sequence ID" value="MVZ62505.1"/>
    <property type="molecule type" value="Genomic_DNA"/>
</dbReference>
<dbReference type="RefSeq" id="WP_160369234.1">
    <property type="nucleotide sequence ID" value="NZ_WSQA01000007.1"/>
</dbReference>
<dbReference type="PROSITE" id="PS51257">
    <property type="entry name" value="PROKAR_LIPOPROTEIN"/>
    <property type="match status" value="1"/>
</dbReference>
<dbReference type="SUPFAM" id="SSF49299">
    <property type="entry name" value="PKD domain"/>
    <property type="match status" value="1"/>
</dbReference>
<protein>
    <submittedName>
        <fullName evidence="2">Uncharacterized protein</fullName>
    </submittedName>
</protein>
<dbReference type="InterPro" id="IPR035986">
    <property type="entry name" value="PKD_dom_sf"/>
</dbReference>
<feature type="chain" id="PRO_5027115287" evidence="1">
    <location>
        <begin position="22"/>
        <end position="465"/>
    </location>
</feature>
<dbReference type="Proteomes" id="UP000435036">
    <property type="component" value="Unassembled WGS sequence"/>
</dbReference>
<accession>A0A6N8KYI5</accession>
<reference evidence="2 3" key="1">
    <citation type="submission" date="2019-12" db="EMBL/GenBank/DDBJ databases">
        <authorList>
            <person name="Dong K."/>
        </authorList>
    </citation>
    <scope>NUCLEOTIDE SEQUENCE [LARGE SCALE GENOMIC DNA]</scope>
    <source>
        <strain evidence="2 3">JCM 31225</strain>
    </source>
</reference>
<sequence length="465" mass="52470">MMKTNLLSCLLVLFVLLQACNKDDSSVGNRDISLIEVKLPFADKTIVDIDKNEVFELQPEVSQQRELPLSYEWEVDQQIVSTEKAFKYVGTNLGTYKVRLKVSNEDGANFKEFTIRVNSQYEEGLMILGEASNGDGTLSFIPKRANQFISQTPLDAVDINSFAVNNPGLSLGKKPTDIVPRLAQLFVSSEDGGISLLNTKTLELESTIKAPEYPDFKPVAMNIPNTAARSSLVLTRSGKVYSLATLEFIISNFTDADTMRFDMKTQVLGNANFTNNYFWDAKNSKMWNFWYYNSNSGNELKGQELVHFFTSNGRCVVLTKSKTTPNAYRKTVFGELITTFDRKKVDVLEVHEFNLDQMSLNKQSVTLLDDFYFKVIYANSKEIYQWFYSTNDFPKKPYITIDVPGEITCMQKDPVSKELYVGVYNKDAAGLKGSILVYNLDTGAKKASFAAIADKPVKIMFKKRS</sequence>
<dbReference type="AlphaFoldDB" id="A0A6N8KYI5"/>
<comment type="caution">
    <text evidence="2">The sequence shown here is derived from an EMBL/GenBank/DDBJ whole genome shotgun (WGS) entry which is preliminary data.</text>
</comment>
<dbReference type="CDD" id="cd00146">
    <property type="entry name" value="PKD"/>
    <property type="match status" value="1"/>
</dbReference>
<feature type="signal peptide" evidence="1">
    <location>
        <begin position="1"/>
        <end position="21"/>
    </location>
</feature>
<gene>
    <name evidence="2" type="ORF">GQF63_10760</name>
</gene>
<proteinExistence type="predicted"/>
<dbReference type="InterPro" id="IPR011044">
    <property type="entry name" value="Quino_amine_DH_bsu"/>
</dbReference>
<keyword evidence="1" id="KW-0732">Signal</keyword>
<evidence type="ECO:0000313" key="3">
    <source>
        <dbReference type="Proteomes" id="UP000435036"/>
    </source>
</evidence>
<name>A0A6N8KYI5_9SPHI</name>
<dbReference type="OrthoDB" id="1095251at2"/>
<evidence type="ECO:0000256" key="1">
    <source>
        <dbReference type="SAM" id="SignalP"/>
    </source>
</evidence>